<evidence type="ECO:0000256" key="11">
    <source>
        <dbReference type="ARBA" id="ARBA00047836"/>
    </source>
</evidence>
<feature type="site" description="Part of a proton relay during catalysis" evidence="12">
    <location>
        <position position="46"/>
    </location>
</feature>
<keyword evidence="10 12" id="KW-0704">Schiff base</keyword>
<dbReference type="PROSITE" id="PS00666">
    <property type="entry name" value="DHDPS_2"/>
    <property type="match status" value="1"/>
</dbReference>
<keyword evidence="7 12" id="KW-0220">Diaminopimelate biosynthesis</keyword>
<dbReference type="CDD" id="cd00408">
    <property type="entry name" value="DHDPS-like"/>
    <property type="match status" value="1"/>
</dbReference>
<evidence type="ECO:0000256" key="1">
    <source>
        <dbReference type="ARBA" id="ARBA00003294"/>
    </source>
</evidence>
<dbReference type="EC" id="4.3.3.7" evidence="4 12"/>
<dbReference type="InterPro" id="IPR013785">
    <property type="entry name" value="Aldolase_TIM"/>
</dbReference>
<dbReference type="GO" id="GO:0019877">
    <property type="term" value="P:diaminopimelate biosynthetic process"/>
    <property type="evidence" value="ECO:0007669"/>
    <property type="project" value="UniProtKB-UniRule"/>
</dbReference>
<dbReference type="SUPFAM" id="SSF51569">
    <property type="entry name" value="Aldolase"/>
    <property type="match status" value="1"/>
</dbReference>
<evidence type="ECO:0000313" key="16">
    <source>
        <dbReference type="EMBL" id="NOU91945.1"/>
    </source>
</evidence>
<dbReference type="EMBL" id="WHOD01000005">
    <property type="protein sequence ID" value="NOU91945.1"/>
    <property type="molecule type" value="Genomic_DNA"/>
</dbReference>
<evidence type="ECO:0000256" key="15">
    <source>
        <dbReference type="PIRSR" id="PIRSR001365-2"/>
    </source>
</evidence>
<feature type="active site" description="Schiff-base intermediate with substrate" evidence="12 14">
    <location>
        <position position="163"/>
    </location>
</feature>
<comment type="caution">
    <text evidence="12">Lacks conserved residue(s) required for the propagation of feature annotation.</text>
</comment>
<dbReference type="SMART" id="SM01130">
    <property type="entry name" value="DHDPS"/>
    <property type="match status" value="1"/>
</dbReference>
<dbReference type="Proteomes" id="UP000641588">
    <property type="component" value="Unassembled WGS sequence"/>
</dbReference>
<comment type="catalytic activity">
    <reaction evidence="11 12">
        <text>L-aspartate 4-semialdehyde + pyruvate = (2S,4S)-4-hydroxy-2,3,4,5-tetrahydrodipicolinate + H2O + H(+)</text>
        <dbReference type="Rhea" id="RHEA:34171"/>
        <dbReference type="ChEBI" id="CHEBI:15361"/>
        <dbReference type="ChEBI" id="CHEBI:15377"/>
        <dbReference type="ChEBI" id="CHEBI:15378"/>
        <dbReference type="ChEBI" id="CHEBI:67139"/>
        <dbReference type="ChEBI" id="CHEBI:537519"/>
        <dbReference type="EC" id="4.3.3.7"/>
    </reaction>
</comment>
<evidence type="ECO:0000313" key="17">
    <source>
        <dbReference type="Proteomes" id="UP000641588"/>
    </source>
</evidence>
<dbReference type="PIRSF" id="PIRSF001365">
    <property type="entry name" value="DHDPS"/>
    <property type="match status" value="1"/>
</dbReference>
<dbReference type="AlphaFoldDB" id="A0A972JYQ3"/>
<comment type="subcellular location">
    <subcellularLocation>
        <location evidence="12">Cytoplasm</location>
    </subcellularLocation>
</comment>
<evidence type="ECO:0000256" key="6">
    <source>
        <dbReference type="ARBA" id="ARBA00022605"/>
    </source>
</evidence>
<organism evidence="16 17">
    <name type="scientific">Paenibacillus foliorum</name>
    <dbReference type="NCBI Taxonomy" id="2654974"/>
    <lineage>
        <taxon>Bacteria</taxon>
        <taxon>Bacillati</taxon>
        <taxon>Bacillota</taxon>
        <taxon>Bacilli</taxon>
        <taxon>Bacillales</taxon>
        <taxon>Paenibacillaceae</taxon>
        <taxon>Paenibacillus</taxon>
    </lineage>
</organism>
<evidence type="ECO:0000256" key="13">
    <source>
        <dbReference type="PIRNR" id="PIRNR001365"/>
    </source>
</evidence>
<evidence type="ECO:0000256" key="14">
    <source>
        <dbReference type="PIRSR" id="PIRSR001365-1"/>
    </source>
</evidence>
<comment type="subunit">
    <text evidence="12">Homotetramer; dimer of dimers.</text>
</comment>
<sequence length="309" mass="33865">MFKAEGIIPAMITPFNEQQEINEEALRMLVKRFIKAGVHGLFCLGTNGEFFSLNFEEKKRIATIIVEETRGQIPVYVGAGCISTAETIRLAREMESIGVDALSVITPYFLAFSQKELADYYRALANETSLPILLYNIPGRTGNALHPKTVGELARIPNIVGIKDSSGSFDTILNYLMESDEGFSVLAGTDSLILSTLMSGGKGAIAATANLFPELVVAIYDLWKQGKFEEAEAMQRGLREIRSAFQWGTLPSVLKEAMNWAGLPAGPCRLPVSPLTAEKQVELTHLMDSYQKQGLLFPDAATIPLKKVT</sequence>
<dbReference type="RefSeq" id="WP_171650117.1">
    <property type="nucleotide sequence ID" value="NZ_WHOD01000005.1"/>
</dbReference>
<proteinExistence type="inferred from homology"/>
<feature type="active site" description="Proton donor/acceptor" evidence="12 14">
    <location>
        <position position="135"/>
    </location>
</feature>
<keyword evidence="8 12" id="KW-0457">Lysine biosynthesis</keyword>
<comment type="pathway">
    <text evidence="2 12">Amino-acid biosynthesis; L-lysine biosynthesis via DAP pathway; (S)-tetrahydrodipicolinate from L-aspartate: step 3/4.</text>
</comment>
<keyword evidence="5 12" id="KW-0963">Cytoplasm</keyword>
<evidence type="ECO:0000256" key="3">
    <source>
        <dbReference type="ARBA" id="ARBA00007592"/>
    </source>
</evidence>
<evidence type="ECO:0000256" key="10">
    <source>
        <dbReference type="ARBA" id="ARBA00023270"/>
    </source>
</evidence>
<dbReference type="InterPro" id="IPR020625">
    <property type="entry name" value="Schiff_base-form_aldolases_AS"/>
</dbReference>
<dbReference type="InterPro" id="IPR005263">
    <property type="entry name" value="DapA"/>
</dbReference>
<dbReference type="GO" id="GO:0008840">
    <property type="term" value="F:4-hydroxy-tetrahydrodipicolinate synthase activity"/>
    <property type="evidence" value="ECO:0007669"/>
    <property type="project" value="UniProtKB-UniRule"/>
</dbReference>
<keyword evidence="9 12" id="KW-0456">Lyase</keyword>
<evidence type="ECO:0000256" key="4">
    <source>
        <dbReference type="ARBA" id="ARBA00012086"/>
    </source>
</evidence>
<evidence type="ECO:0000256" key="5">
    <source>
        <dbReference type="ARBA" id="ARBA00022490"/>
    </source>
</evidence>
<comment type="function">
    <text evidence="1 12">Catalyzes the condensation of (S)-aspartate-beta-semialdehyde [(S)-ASA] and pyruvate to 4-hydroxy-tetrahydrodipicolinate (HTPA).</text>
</comment>
<accession>A0A972JYQ3</accession>
<comment type="caution">
    <text evidence="16">The sequence shown here is derived from an EMBL/GenBank/DDBJ whole genome shotgun (WGS) entry which is preliminary data.</text>
</comment>
<dbReference type="Gene3D" id="3.20.20.70">
    <property type="entry name" value="Aldolase class I"/>
    <property type="match status" value="1"/>
</dbReference>
<dbReference type="PANTHER" id="PTHR12128:SF66">
    <property type="entry name" value="4-HYDROXY-2-OXOGLUTARATE ALDOLASE, MITOCHONDRIAL"/>
    <property type="match status" value="1"/>
</dbReference>
<dbReference type="PANTHER" id="PTHR12128">
    <property type="entry name" value="DIHYDRODIPICOLINATE SYNTHASE"/>
    <property type="match status" value="1"/>
</dbReference>
<dbReference type="HAMAP" id="MF_00418">
    <property type="entry name" value="DapA"/>
    <property type="match status" value="1"/>
</dbReference>
<evidence type="ECO:0000256" key="7">
    <source>
        <dbReference type="ARBA" id="ARBA00022915"/>
    </source>
</evidence>
<evidence type="ECO:0000256" key="2">
    <source>
        <dbReference type="ARBA" id="ARBA00005120"/>
    </source>
</evidence>
<dbReference type="GO" id="GO:0005737">
    <property type="term" value="C:cytoplasm"/>
    <property type="evidence" value="ECO:0007669"/>
    <property type="project" value="UniProtKB-SubCell"/>
</dbReference>
<gene>
    <name evidence="12 16" type="primary">dapA</name>
    <name evidence="16" type="ORF">GC093_01665</name>
</gene>
<dbReference type="Pfam" id="PF00701">
    <property type="entry name" value="DHDPS"/>
    <property type="match status" value="1"/>
</dbReference>
<evidence type="ECO:0000256" key="8">
    <source>
        <dbReference type="ARBA" id="ARBA00023154"/>
    </source>
</evidence>
<dbReference type="NCBIfam" id="TIGR00674">
    <property type="entry name" value="dapA"/>
    <property type="match status" value="1"/>
</dbReference>
<evidence type="ECO:0000256" key="9">
    <source>
        <dbReference type="ARBA" id="ARBA00023239"/>
    </source>
</evidence>
<feature type="binding site" evidence="12 15">
    <location>
        <position position="205"/>
    </location>
    <ligand>
        <name>pyruvate</name>
        <dbReference type="ChEBI" id="CHEBI:15361"/>
    </ligand>
</feature>
<dbReference type="InterPro" id="IPR002220">
    <property type="entry name" value="DapA-like"/>
</dbReference>
<comment type="caution">
    <text evidence="12">Was originally thought to be a dihydrodipicolinate synthase (DHDPS), catalyzing the condensation of (S)-aspartate-beta-semialdehyde [(S)-ASA] and pyruvate to dihydrodipicolinate (DHDP). However, it was shown in E.coli that the product of the enzymatic reaction is not dihydrodipicolinate but in fact (4S)-4-hydroxy-2,3,4,5-tetrahydro-(2S)-dipicolinic acid (HTPA), and that the consecutive dehydration reaction leading to DHDP is not spontaneous but catalyzed by DapB.</text>
</comment>
<name>A0A972JYQ3_9BACL</name>
<comment type="similarity">
    <text evidence="3 12 13">Belongs to the DapA family.</text>
</comment>
<reference evidence="16" key="1">
    <citation type="submission" date="2019-10" db="EMBL/GenBank/DDBJ databases">
        <title>Description of Paenibacillus glebae sp. nov.</title>
        <authorList>
            <person name="Carlier A."/>
            <person name="Qi S."/>
        </authorList>
    </citation>
    <scope>NUCLEOTIDE SEQUENCE</scope>
    <source>
        <strain evidence="16">LMG 31456</strain>
    </source>
</reference>
<keyword evidence="17" id="KW-1185">Reference proteome</keyword>
<evidence type="ECO:0000256" key="12">
    <source>
        <dbReference type="HAMAP-Rule" id="MF_00418"/>
    </source>
</evidence>
<dbReference type="GO" id="GO:0009089">
    <property type="term" value="P:lysine biosynthetic process via diaminopimelate"/>
    <property type="evidence" value="ECO:0007669"/>
    <property type="project" value="UniProtKB-UniRule"/>
</dbReference>
<dbReference type="PRINTS" id="PR00146">
    <property type="entry name" value="DHPICSNTHASE"/>
</dbReference>
<keyword evidence="6 12" id="KW-0028">Amino-acid biosynthesis</keyword>
<protein>
    <recommendedName>
        <fullName evidence="4 12">4-hydroxy-tetrahydrodipicolinate synthase</fullName>
        <shortName evidence="12">HTPA synthase</shortName>
        <ecNumber evidence="4 12">4.3.3.7</ecNumber>
    </recommendedName>
</protein>